<keyword evidence="6 17" id="KW-0004">4Fe-4S</keyword>
<dbReference type="GO" id="GO:0051539">
    <property type="term" value="F:4 iron, 4 sulfur cluster binding"/>
    <property type="evidence" value="ECO:0007669"/>
    <property type="project" value="UniProtKB-UniRule"/>
</dbReference>
<dbReference type="GO" id="GO:0046872">
    <property type="term" value="F:metal ion binding"/>
    <property type="evidence" value="ECO:0007669"/>
    <property type="project" value="UniProtKB-KW"/>
</dbReference>
<comment type="pathway">
    <text evidence="2 17">tRNA modification; tRNA-queuosine biosynthesis.</text>
</comment>
<evidence type="ECO:0000256" key="11">
    <source>
        <dbReference type="ARBA" id="ARBA00023004"/>
    </source>
</evidence>
<feature type="binding site" evidence="17">
    <location>
        <position position="100"/>
    </location>
    <ligand>
        <name>[4Fe-4S] cluster</name>
        <dbReference type="ChEBI" id="CHEBI:49883"/>
    </ligand>
</feature>
<sequence length="205" mass="23698">MLKLQIPDNATRVLLHSCCAPCSSAIIECMLANGIRPTVFYCNPNIYPAEEYEIRKREAIRFVTSQGLDFVDADYDHTRWLCDVAGLENEPERGRRCLRCFTLRLEATAAYAAGHGFRLFTTTLASSRWKSLDQINEAGKIAASHHPGTVFWEQNWRKGGLQERRNQLLKEYGFYNQLYCGCEFSMQRLRKEEKDENGNCQEKER</sequence>
<evidence type="ECO:0000256" key="14">
    <source>
        <dbReference type="ARBA" id="ARBA00023284"/>
    </source>
</evidence>
<evidence type="ECO:0000256" key="2">
    <source>
        <dbReference type="ARBA" id="ARBA00004691"/>
    </source>
</evidence>
<comment type="caution">
    <text evidence="18">The sequence shown here is derived from an EMBL/GenBank/DDBJ whole genome shotgun (WGS) entry which is preliminary data.</text>
</comment>
<dbReference type="GO" id="GO:0008616">
    <property type="term" value="P:tRNA queuosine(34) biosynthetic process"/>
    <property type="evidence" value="ECO:0007669"/>
    <property type="project" value="UniProtKB-UniRule"/>
</dbReference>
<dbReference type="HAMAP" id="MF_02089">
    <property type="entry name" value="QueH"/>
    <property type="match status" value="1"/>
</dbReference>
<keyword evidence="10 17" id="KW-0560">Oxidoreductase</keyword>
<comment type="function">
    <text evidence="1 17">Catalyzes the conversion of epoxyqueuosine (oQ) to queuosine (Q), which is a hypermodified base found in the wobble positions of tRNA(Asp), tRNA(Asn), tRNA(His) and tRNA(Tyr).</text>
</comment>
<evidence type="ECO:0000256" key="5">
    <source>
        <dbReference type="ARBA" id="ARBA00016895"/>
    </source>
</evidence>
<comment type="similarity">
    <text evidence="3 17">Belongs to the QueH family.</text>
</comment>
<dbReference type="InterPro" id="IPR003828">
    <property type="entry name" value="QueH"/>
</dbReference>
<protein>
    <recommendedName>
        <fullName evidence="5 17">Epoxyqueuosine reductase QueH</fullName>
        <ecNumber evidence="4 17">1.17.99.6</ecNumber>
    </recommendedName>
    <alternativeName>
        <fullName evidence="15 17">Queuosine biosynthesis protein QueH</fullName>
    </alternativeName>
</protein>
<evidence type="ECO:0000313" key="18">
    <source>
        <dbReference type="EMBL" id="HJA85747.1"/>
    </source>
</evidence>
<organism evidence="18 19">
    <name type="scientific">Candidatus Bacteroides avicola</name>
    <dbReference type="NCBI Taxonomy" id="2838468"/>
    <lineage>
        <taxon>Bacteria</taxon>
        <taxon>Pseudomonadati</taxon>
        <taxon>Bacteroidota</taxon>
        <taxon>Bacteroidia</taxon>
        <taxon>Bacteroidales</taxon>
        <taxon>Bacteroidaceae</taxon>
        <taxon>Bacteroides</taxon>
    </lineage>
</organism>
<evidence type="ECO:0000256" key="9">
    <source>
        <dbReference type="ARBA" id="ARBA00022785"/>
    </source>
</evidence>
<evidence type="ECO:0000256" key="17">
    <source>
        <dbReference type="HAMAP-Rule" id="MF_02089"/>
    </source>
</evidence>
<keyword evidence="9 17" id="KW-0671">Queuosine biosynthesis</keyword>
<evidence type="ECO:0000256" key="3">
    <source>
        <dbReference type="ARBA" id="ARBA00008207"/>
    </source>
</evidence>
<reference evidence="18" key="2">
    <citation type="submission" date="2021-04" db="EMBL/GenBank/DDBJ databases">
        <authorList>
            <person name="Gilroy R."/>
        </authorList>
    </citation>
    <scope>NUCLEOTIDE SEQUENCE</scope>
    <source>
        <strain evidence="18">ChiHjej12B11-9795</strain>
    </source>
</reference>
<dbReference type="PANTHER" id="PTHR36701:SF1">
    <property type="entry name" value="EPOXYQUEUOSINE REDUCTASE QUEH"/>
    <property type="match status" value="1"/>
</dbReference>
<feature type="binding site" evidence="17">
    <location>
        <position position="97"/>
    </location>
    <ligand>
        <name>[4Fe-4S] cluster</name>
        <dbReference type="ChEBI" id="CHEBI:49883"/>
    </ligand>
</feature>
<accession>A0A9D2HXM4</accession>
<evidence type="ECO:0000256" key="12">
    <source>
        <dbReference type="ARBA" id="ARBA00023014"/>
    </source>
</evidence>
<evidence type="ECO:0000256" key="13">
    <source>
        <dbReference type="ARBA" id="ARBA00023157"/>
    </source>
</evidence>
<keyword evidence="7 17" id="KW-0819">tRNA processing</keyword>
<dbReference type="Proteomes" id="UP000823862">
    <property type="component" value="Unassembled WGS sequence"/>
</dbReference>
<dbReference type="Pfam" id="PF02677">
    <property type="entry name" value="QueH"/>
    <property type="match status" value="1"/>
</dbReference>
<dbReference type="PANTHER" id="PTHR36701">
    <property type="entry name" value="EPOXYQUEUOSINE REDUCTASE QUEH"/>
    <property type="match status" value="1"/>
</dbReference>
<dbReference type="EC" id="1.17.99.6" evidence="4 17"/>
<dbReference type="AlphaFoldDB" id="A0A9D2HXM4"/>
<proteinExistence type="inferred from homology"/>
<evidence type="ECO:0000256" key="7">
    <source>
        <dbReference type="ARBA" id="ARBA00022694"/>
    </source>
</evidence>
<comment type="catalytic activity">
    <reaction evidence="16 17">
        <text>epoxyqueuosine(34) in tRNA + AH2 = queuosine(34) in tRNA + A + H2O</text>
        <dbReference type="Rhea" id="RHEA:32159"/>
        <dbReference type="Rhea" id="RHEA-COMP:18571"/>
        <dbReference type="Rhea" id="RHEA-COMP:18582"/>
        <dbReference type="ChEBI" id="CHEBI:13193"/>
        <dbReference type="ChEBI" id="CHEBI:15377"/>
        <dbReference type="ChEBI" id="CHEBI:17499"/>
        <dbReference type="ChEBI" id="CHEBI:194431"/>
        <dbReference type="ChEBI" id="CHEBI:194443"/>
        <dbReference type="EC" id="1.17.99.6"/>
    </reaction>
</comment>
<dbReference type="EMBL" id="DWZI01000035">
    <property type="protein sequence ID" value="HJA85747.1"/>
    <property type="molecule type" value="Genomic_DNA"/>
</dbReference>
<feature type="disulfide bond" description="Redox-active" evidence="17">
    <location>
        <begin position="180"/>
        <end position="182"/>
    </location>
</feature>
<name>A0A9D2HXM4_9BACE</name>
<dbReference type="GO" id="GO:0052693">
    <property type="term" value="F:epoxyqueuosine reductase activity"/>
    <property type="evidence" value="ECO:0007669"/>
    <property type="project" value="UniProtKB-UniRule"/>
</dbReference>
<feature type="binding site" evidence="17">
    <location>
        <position position="18"/>
    </location>
    <ligand>
        <name>[4Fe-4S] cluster</name>
        <dbReference type="ChEBI" id="CHEBI:49883"/>
    </ligand>
</feature>
<evidence type="ECO:0000256" key="6">
    <source>
        <dbReference type="ARBA" id="ARBA00022485"/>
    </source>
</evidence>
<feature type="binding site" evidence="17">
    <location>
        <position position="19"/>
    </location>
    <ligand>
        <name>[4Fe-4S] cluster</name>
        <dbReference type="ChEBI" id="CHEBI:49883"/>
    </ligand>
</feature>
<evidence type="ECO:0000313" key="19">
    <source>
        <dbReference type="Proteomes" id="UP000823862"/>
    </source>
</evidence>
<keyword evidence="12 17" id="KW-0411">Iron-sulfur</keyword>
<evidence type="ECO:0000256" key="4">
    <source>
        <dbReference type="ARBA" id="ARBA00012622"/>
    </source>
</evidence>
<gene>
    <name evidence="17" type="primary">queH</name>
    <name evidence="18" type="ORF">H9950_06085</name>
</gene>
<evidence type="ECO:0000256" key="1">
    <source>
        <dbReference type="ARBA" id="ARBA00002268"/>
    </source>
</evidence>
<evidence type="ECO:0000256" key="15">
    <source>
        <dbReference type="ARBA" id="ARBA00031446"/>
    </source>
</evidence>
<keyword evidence="8 17" id="KW-0479">Metal-binding</keyword>
<keyword evidence="13 17" id="KW-1015">Disulfide bond</keyword>
<keyword evidence="11 17" id="KW-0408">Iron</keyword>
<keyword evidence="14 17" id="KW-0676">Redox-active center</keyword>
<reference evidence="18" key="1">
    <citation type="journal article" date="2021" name="PeerJ">
        <title>Extensive microbial diversity within the chicken gut microbiome revealed by metagenomics and culture.</title>
        <authorList>
            <person name="Gilroy R."/>
            <person name="Ravi A."/>
            <person name="Getino M."/>
            <person name="Pursley I."/>
            <person name="Horton D.L."/>
            <person name="Alikhan N.F."/>
            <person name="Baker D."/>
            <person name="Gharbi K."/>
            <person name="Hall N."/>
            <person name="Watson M."/>
            <person name="Adriaenssens E.M."/>
            <person name="Foster-Nyarko E."/>
            <person name="Jarju S."/>
            <person name="Secka A."/>
            <person name="Antonio M."/>
            <person name="Oren A."/>
            <person name="Chaudhuri R.R."/>
            <person name="La Ragione R."/>
            <person name="Hildebrand F."/>
            <person name="Pallen M.J."/>
        </authorList>
    </citation>
    <scope>NUCLEOTIDE SEQUENCE</scope>
    <source>
        <strain evidence="18">ChiHjej12B11-9795</strain>
    </source>
</reference>
<evidence type="ECO:0000256" key="10">
    <source>
        <dbReference type="ARBA" id="ARBA00023002"/>
    </source>
</evidence>
<evidence type="ECO:0000256" key="8">
    <source>
        <dbReference type="ARBA" id="ARBA00022723"/>
    </source>
</evidence>
<evidence type="ECO:0000256" key="16">
    <source>
        <dbReference type="ARBA" id="ARBA00047415"/>
    </source>
</evidence>